<dbReference type="GO" id="GO:0004190">
    <property type="term" value="F:aspartic-type endopeptidase activity"/>
    <property type="evidence" value="ECO:0007669"/>
    <property type="project" value="InterPro"/>
</dbReference>
<proteinExistence type="inferred from homology"/>
<comment type="caution">
    <text evidence="4">The sequence shown here is derived from an EMBL/GenBank/DDBJ whole genome shotgun (WGS) entry which is preliminary data.</text>
</comment>
<reference evidence="4 5" key="1">
    <citation type="submission" date="2014-10" db="EMBL/GenBank/DDBJ databases">
        <title>Draft genome of the hookworm Ancylostoma caninum.</title>
        <authorList>
            <person name="Mitreva M."/>
        </authorList>
    </citation>
    <scope>NUCLEOTIDE SEQUENCE [LARGE SCALE GENOMIC DNA]</scope>
    <source>
        <strain evidence="4 5">Baltimore</strain>
    </source>
</reference>
<dbReference type="EMBL" id="JOJR01000282">
    <property type="protein sequence ID" value="RCN40490.1"/>
    <property type="molecule type" value="Genomic_DNA"/>
</dbReference>
<dbReference type="Gene3D" id="2.40.70.10">
    <property type="entry name" value="Acid Proteases"/>
    <property type="match status" value="1"/>
</dbReference>
<dbReference type="PANTHER" id="PTHR47966:SF51">
    <property type="entry name" value="BETA-SITE APP-CLEAVING ENZYME, ISOFORM A-RELATED"/>
    <property type="match status" value="1"/>
</dbReference>
<evidence type="ECO:0000256" key="2">
    <source>
        <dbReference type="PIRSR" id="PIRSR601461-2"/>
    </source>
</evidence>
<dbReference type="PANTHER" id="PTHR47966">
    <property type="entry name" value="BETA-SITE APP-CLEAVING ENZYME, ISOFORM A-RELATED"/>
    <property type="match status" value="1"/>
</dbReference>
<feature type="domain" description="Peptidase A1" evidence="3">
    <location>
        <begin position="23"/>
        <end position="126"/>
    </location>
</feature>
<name>A0A368GBU2_ANCCA</name>
<evidence type="ECO:0000313" key="4">
    <source>
        <dbReference type="EMBL" id="RCN40490.1"/>
    </source>
</evidence>
<accession>A0A368GBU2</accession>
<dbReference type="Proteomes" id="UP000252519">
    <property type="component" value="Unassembled WGS sequence"/>
</dbReference>
<protein>
    <recommendedName>
        <fullName evidence="3">Peptidase A1 domain-containing protein</fullName>
    </recommendedName>
</protein>
<dbReference type="InterPro" id="IPR001461">
    <property type="entry name" value="Aspartic_peptidase_A1"/>
</dbReference>
<organism evidence="4 5">
    <name type="scientific">Ancylostoma caninum</name>
    <name type="common">Dog hookworm</name>
    <dbReference type="NCBI Taxonomy" id="29170"/>
    <lineage>
        <taxon>Eukaryota</taxon>
        <taxon>Metazoa</taxon>
        <taxon>Ecdysozoa</taxon>
        <taxon>Nematoda</taxon>
        <taxon>Chromadorea</taxon>
        <taxon>Rhabditida</taxon>
        <taxon>Rhabditina</taxon>
        <taxon>Rhabditomorpha</taxon>
        <taxon>Strongyloidea</taxon>
        <taxon>Ancylostomatidae</taxon>
        <taxon>Ancylostomatinae</taxon>
        <taxon>Ancylostoma</taxon>
    </lineage>
</organism>
<dbReference type="InterPro" id="IPR033121">
    <property type="entry name" value="PEPTIDASE_A1"/>
</dbReference>
<dbReference type="PROSITE" id="PS00141">
    <property type="entry name" value="ASP_PROTEASE"/>
    <property type="match status" value="1"/>
</dbReference>
<comment type="similarity">
    <text evidence="1">Belongs to the peptidase A1 family.</text>
</comment>
<sequence length="126" mass="13975">MNEEALVDDKADVAVFAYHDVEYIGNITIGTPEQSFQVVLDTGSADFWVPDVSCVPPPKIDGCEDAFCSPGVACAIFCPYKDLCCDATPKKYTCMGKHVYDPRKSNSFFERPGTWEIKASEKTRSF</sequence>
<evidence type="ECO:0000259" key="3">
    <source>
        <dbReference type="PROSITE" id="PS51767"/>
    </source>
</evidence>
<keyword evidence="5" id="KW-1185">Reference proteome</keyword>
<dbReference type="InterPro" id="IPR021109">
    <property type="entry name" value="Peptidase_aspartic_dom_sf"/>
</dbReference>
<dbReference type="STRING" id="29170.A0A368GBU2"/>
<dbReference type="InterPro" id="IPR001969">
    <property type="entry name" value="Aspartic_peptidase_AS"/>
</dbReference>
<gene>
    <name evidence="4" type="ORF">ANCCAN_13548</name>
</gene>
<dbReference type="GO" id="GO:0006508">
    <property type="term" value="P:proteolysis"/>
    <property type="evidence" value="ECO:0007669"/>
    <property type="project" value="InterPro"/>
</dbReference>
<dbReference type="PROSITE" id="PS51767">
    <property type="entry name" value="PEPTIDASE_A1"/>
    <property type="match status" value="1"/>
</dbReference>
<dbReference type="AlphaFoldDB" id="A0A368GBU2"/>
<dbReference type="OrthoDB" id="5874963at2759"/>
<dbReference type="CDD" id="cd05471">
    <property type="entry name" value="pepsin_like"/>
    <property type="match status" value="1"/>
</dbReference>
<dbReference type="SUPFAM" id="SSF50630">
    <property type="entry name" value="Acid proteases"/>
    <property type="match status" value="1"/>
</dbReference>
<dbReference type="InterPro" id="IPR034164">
    <property type="entry name" value="Pepsin-like_dom"/>
</dbReference>
<keyword evidence="2" id="KW-1015">Disulfide bond</keyword>
<dbReference type="Pfam" id="PF00026">
    <property type="entry name" value="Asp"/>
    <property type="match status" value="1"/>
</dbReference>
<evidence type="ECO:0000313" key="5">
    <source>
        <dbReference type="Proteomes" id="UP000252519"/>
    </source>
</evidence>
<evidence type="ECO:0000256" key="1">
    <source>
        <dbReference type="ARBA" id="ARBA00007447"/>
    </source>
</evidence>
<feature type="disulfide bond" evidence="2">
    <location>
        <begin position="54"/>
        <end position="94"/>
    </location>
</feature>